<gene>
    <name evidence="1" type="ORF">AMELA_G00103760</name>
</gene>
<dbReference type="Proteomes" id="UP000593565">
    <property type="component" value="Unassembled WGS sequence"/>
</dbReference>
<dbReference type="EMBL" id="JAAGNN010000008">
    <property type="protein sequence ID" value="KAF4086206.1"/>
    <property type="molecule type" value="Genomic_DNA"/>
</dbReference>
<proteinExistence type="predicted"/>
<organism evidence="1 2">
    <name type="scientific">Ameiurus melas</name>
    <name type="common">Black bullhead</name>
    <name type="synonym">Silurus melas</name>
    <dbReference type="NCBI Taxonomy" id="219545"/>
    <lineage>
        <taxon>Eukaryota</taxon>
        <taxon>Metazoa</taxon>
        <taxon>Chordata</taxon>
        <taxon>Craniata</taxon>
        <taxon>Vertebrata</taxon>
        <taxon>Euteleostomi</taxon>
        <taxon>Actinopterygii</taxon>
        <taxon>Neopterygii</taxon>
        <taxon>Teleostei</taxon>
        <taxon>Ostariophysi</taxon>
        <taxon>Siluriformes</taxon>
        <taxon>Ictaluridae</taxon>
        <taxon>Ameiurus</taxon>
    </lineage>
</organism>
<accession>A0A7J6AUC9</accession>
<dbReference type="AlphaFoldDB" id="A0A7J6AUC9"/>
<sequence>MLWNIFQVDKPKTFCVTELLRRDGLGWFCLFHTFLNSHWTFSPSSQIANHLQALCIIALQRFCILRFFC</sequence>
<evidence type="ECO:0000313" key="1">
    <source>
        <dbReference type="EMBL" id="KAF4086206.1"/>
    </source>
</evidence>
<name>A0A7J6AUC9_AMEME</name>
<keyword evidence="2" id="KW-1185">Reference proteome</keyword>
<protein>
    <submittedName>
        <fullName evidence="1">Uncharacterized protein</fullName>
    </submittedName>
</protein>
<comment type="caution">
    <text evidence="1">The sequence shown here is derived from an EMBL/GenBank/DDBJ whole genome shotgun (WGS) entry which is preliminary data.</text>
</comment>
<evidence type="ECO:0000313" key="2">
    <source>
        <dbReference type="Proteomes" id="UP000593565"/>
    </source>
</evidence>
<reference evidence="1 2" key="1">
    <citation type="submission" date="2020-02" db="EMBL/GenBank/DDBJ databases">
        <title>A chromosome-scale genome assembly of the black bullhead catfish (Ameiurus melas).</title>
        <authorList>
            <person name="Wen M."/>
            <person name="Zham M."/>
            <person name="Cabau C."/>
            <person name="Klopp C."/>
            <person name="Donnadieu C."/>
            <person name="Roques C."/>
            <person name="Bouchez O."/>
            <person name="Lampietro C."/>
            <person name="Jouanno E."/>
            <person name="Herpin A."/>
            <person name="Louis A."/>
            <person name="Berthelot C."/>
            <person name="Parey E."/>
            <person name="Roest-Crollius H."/>
            <person name="Braasch I."/>
            <person name="Postlethwait J."/>
            <person name="Robinson-Rechavi M."/>
            <person name="Echchiki A."/>
            <person name="Begum T."/>
            <person name="Montfort J."/>
            <person name="Schartl M."/>
            <person name="Bobe J."/>
            <person name="Guiguen Y."/>
        </authorList>
    </citation>
    <scope>NUCLEOTIDE SEQUENCE [LARGE SCALE GENOMIC DNA]</scope>
    <source>
        <strain evidence="1">M_S1</strain>
        <tissue evidence="1">Blood</tissue>
    </source>
</reference>